<proteinExistence type="predicted"/>
<name>A0A344UCV1_9NEIS</name>
<evidence type="ECO:0000313" key="2">
    <source>
        <dbReference type="Proteomes" id="UP000252038"/>
    </source>
</evidence>
<sequence length="173" mass="18341">MKQNSVNTDIKRAIDLTMQATACLSGTDRSEYLTAVLAVSLGALRAAEGDSFAYGFLRSAIAELGSPPERVLVNPADPDFPGIAVNAPTGAVDPGTLSSVSELRTALKRANELVLYRGEVMAAMRAALAEIASQVGDLVAAHLQHDAERLHQLMNDLCEKHVVVNGKPSHSLH</sequence>
<dbReference type="EMBL" id="CP029554">
    <property type="protein sequence ID" value="AXE33099.1"/>
    <property type="molecule type" value="Genomic_DNA"/>
</dbReference>
<dbReference type="Proteomes" id="UP000252038">
    <property type="component" value="Chromosome"/>
</dbReference>
<gene>
    <name evidence="1" type="ORF">DK843_01495</name>
</gene>
<organism evidence="1 2">
    <name type="scientific">Chromobacterium phragmitis</name>
    <dbReference type="NCBI Taxonomy" id="2202141"/>
    <lineage>
        <taxon>Bacteria</taxon>
        <taxon>Pseudomonadati</taxon>
        <taxon>Pseudomonadota</taxon>
        <taxon>Betaproteobacteria</taxon>
        <taxon>Neisseriales</taxon>
        <taxon>Chromobacteriaceae</taxon>
        <taxon>Chromobacterium</taxon>
    </lineage>
</organism>
<accession>A0A344UCV1</accession>
<reference evidence="1 2" key="1">
    <citation type="submission" date="2018-05" db="EMBL/GenBank/DDBJ databases">
        <title>Genome sequencing, assembly and analysis of the novel insecticidal bacterium, Chromobacterium phragmitis.</title>
        <authorList>
            <person name="Sparks M.E."/>
            <person name="Blackburn M.B."/>
            <person name="Gundersen-Rindal D.E."/>
        </authorList>
    </citation>
    <scope>NUCLEOTIDE SEQUENCE [LARGE SCALE GENOMIC DNA]</scope>
    <source>
        <strain evidence="1">IIBBL 274-1</strain>
    </source>
</reference>
<dbReference type="RefSeq" id="WP_114072329.1">
    <property type="nucleotide sequence ID" value="NZ_CP029554.1"/>
</dbReference>
<dbReference type="AlphaFoldDB" id="A0A344UCV1"/>
<protein>
    <submittedName>
        <fullName evidence="1">Uncharacterized protein</fullName>
    </submittedName>
</protein>
<evidence type="ECO:0000313" key="1">
    <source>
        <dbReference type="EMBL" id="AXE33099.1"/>
    </source>
</evidence>
<dbReference type="KEGG" id="chrb:DK843_01495"/>